<dbReference type="PANTHER" id="PTHR32294">
    <property type="entry name" value="DNA POLYMERASE III SUBUNIT ALPHA"/>
    <property type="match status" value="1"/>
</dbReference>
<dbReference type="InterPro" id="IPR004365">
    <property type="entry name" value="NA-bd_OB_tRNA"/>
</dbReference>
<protein>
    <recommendedName>
        <fullName evidence="3">DNA polymerase III subunit alpha</fullName>
        <ecNumber evidence="2">2.7.7.7</ecNumber>
    </recommendedName>
</protein>
<gene>
    <name evidence="11" type="ORF">MNBD_ALPHA03-926</name>
</gene>
<dbReference type="InterPro" id="IPR041931">
    <property type="entry name" value="DNA_pol3_alpha_thumb_dom"/>
</dbReference>
<dbReference type="SMART" id="SM00481">
    <property type="entry name" value="POLIIIAc"/>
    <property type="match status" value="1"/>
</dbReference>
<dbReference type="GO" id="GO:0003887">
    <property type="term" value="F:DNA-directed DNA polymerase activity"/>
    <property type="evidence" value="ECO:0007669"/>
    <property type="project" value="UniProtKB-KW"/>
</dbReference>
<evidence type="ECO:0000256" key="4">
    <source>
        <dbReference type="ARBA" id="ARBA00022490"/>
    </source>
</evidence>
<dbReference type="EMBL" id="UOFW01000240">
    <property type="protein sequence ID" value="VAX08463.1"/>
    <property type="molecule type" value="Genomic_DNA"/>
</dbReference>
<evidence type="ECO:0000259" key="10">
    <source>
        <dbReference type="SMART" id="SM00481"/>
    </source>
</evidence>
<dbReference type="InterPro" id="IPR011708">
    <property type="entry name" value="DNA_pol3_alpha_NTPase_dom"/>
</dbReference>
<evidence type="ECO:0000256" key="9">
    <source>
        <dbReference type="ARBA" id="ARBA00049244"/>
    </source>
</evidence>
<keyword evidence="8" id="KW-0239">DNA-directed DNA polymerase</keyword>
<dbReference type="InterPro" id="IPR004805">
    <property type="entry name" value="DnaE2/DnaE/PolC"/>
</dbReference>
<dbReference type="InterPro" id="IPR004013">
    <property type="entry name" value="PHP_dom"/>
</dbReference>
<dbReference type="NCBIfam" id="TIGR00594">
    <property type="entry name" value="polc"/>
    <property type="match status" value="1"/>
</dbReference>
<proteinExistence type="predicted"/>
<dbReference type="InterPro" id="IPR016195">
    <property type="entry name" value="Pol/histidinol_Pase-like"/>
</dbReference>
<evidence type="ECO:0000256" key="6">
    <source>
        <dbReference type="ARBA" id="ARBA00022695"/>
    </source>
</evidence>
<dbReference type="Gene3D" id="1.10.150.870">
    <property type="match status" value="1"/>
</dbReference>
<dbReference type="EC" id="2.7.7.7" evidence="2"/>
<comment type="subcellular location">
    <subcellularLocation>
        <location evidence="1">Cytoplasm</location>
    </subcellularLocation>
</comment>
<accession>A0A3B1B945</accession>
<dbReference type="AlphaFoldDB" id="A0A3B1B945"/>
<evidence type="ECO:0000256" key="8">
    <source>
        <dbReference type="ARBA" id="ARBA00022932"/>
    </source>
</evidence>
<reference evidence="11" key="1">
    <citation type="submission" date="2018-06" db="EMBL/GenBank/DDBJ databases">
        <authorList>
            <person name="Zhirakovskaya E."/>
        </authorList>
    </citation>
    <scope>NUCLEOTIDE SEQUENCE</scope>
</reference>
<keyword evidence="7" id="KW-0235">DNA replication</keyword>
<sequence>MSTGANFIHLRLHSAYSLSEGAIHVKALGKLCHQHNMPAVAITDSNNMFGALEASLALPEAGIQPIIGCSLAIRHEITQDSRSFKAPEPGWIILLAQTKQGYQNLMYLVSKAHMESEPSETPQINLGEIEGFSDDLICLSGGPDGPVGKYLAVGSTHALSQAEDMTQKLKKLFPERFYMEIMRHGMAPEEKTEENFINLAYKLDIPLVATNQIFFPEKEMYQAHDALLCIAGGNYVEQDDRRKLTPEHYFKSAEEMTELFADLPEAIHNTVVIAQRCAFKVPTVDPILPNFTDGSASEAEALEEMAHEGLEVRLMAYVYNGEERPEAQKDLARAYWERIKFELTIINQMGFPGYFLIVADFIQWSKKNNIPVGPGRGSGAGSVVAWALMITDLDPLRFGLLFERFLNPERVSMPDFDIDFCQDKRERVIKYVQEKYGEAQVAQIITFGKLQAKAVIRDVGRVLQMPYGQVDRLSKLIPVNPANPMTLAEALESEVKLRYERDNDPSTAHLIKMALQLEGLNRHASTHAAGLVIGDRPLDQLVPLYRDPKSDMPVTQFNMKYVEQAGLVKFDFLGLKTLTVLAKAIENIAVRDIHVDLEKIALDDKASYELFSSGKTTGVFQLESSGMQNVLSQLKPDSFEDIIAVVALYRPGPMDNIPRYIACKHGEEKPDYLHPLLEGILTETYGVIIYQEQVMQIAQILADYSLGEADLLRRAMGKKIAAEMDKQRARFQEGADKKGVDAKQAASIFDQVAKFAGYGFNKSHAAAYALISYHTAYLKANYPAEFMAAIMSLDLTNTDKLAIFKQEVKAMGLEILPPDINKSEVEFSVEVIAGKKDEDNVGGAKGDGILRGVRYGLAALKNVGAGAMEGLIAERTKNGPFKDVADFCSRLDTKHVNKRALENLAKAGAFDGLNPNRAQMLASVEMVLKQASSATEQRNSSQVNLFGDVVSDQALAMPDMIDWQLIERLNYEKEAIGFYLSAHPLDAYTQVLERQKITPSVELERKARGGTTVRLAGTIQNIRIMKNKRGKKFAFIGLSDAFGGFECMVFSELLDSADEVLQVGQSIITTVEASIHPEKGLRVTAKSFAAIEVVAAVAAKGLEIFLTDESPIAAIHDLLEKYKGGNGYITFKINVMDEDEYDIDIELKDKYKVSPDIRPVLMIMKGVMDAREI</sequence>
<dbReference type="Pfam" id="PF17657">
    <property type="entry name" value="DNA_pol3_finger"/>
    <property type="match status" value="1"/>
</dbReference>
<dbReference type="Pfam" id="PF07733">
    <property type="entry name" value="DNA_pol3_alpha"/>
    <property type="match status" value="1"/>
</dbReference>
<evidence type="ECO:0000256" key="1">
    <source>
        <dbReference type="ARBA" id="ARBA00004496"/>
    </source>
</evidence>
<dbReference type="CDD" id="cd04485">
    <property type="entry name" value="DnaE_OBF"/>
    <property type="match status" value="1"/>
</dbReference>
<comment type="catalytic activity">
    <reaction evidence="9">
        <text>DNA(n) + a 2'-deoxyribonucleoside 5'-triphosphate = DNA(n+1) + diphosphate</text>
        <dbReference type="Rhea" id="RHEA:22508"/>
        <dbReference type="Rhea" id="RHEA-COMP:17339"/>
        <dbReference type="Rhea" id="RHEA-COMP:17340"/>
        <dbReference type="ChEBI" id="CHEBI:33019"/>
        <dbReference type="ChEBI" id="CHEBI:61560"/>
        <dbReference type="ChEBI" id="CHEBI:173112"/>
        <dbReference type="EC" id="2.7.7.7"/>
    </reaction>
</comment>
<evidence type="ECO:0000256" key="7">
    <source>
        <dbReference type="ARBA" id="ARBA00022705"/>
    </source>
</evidence>
<feature type="domain" description="Polymerase/histidinol phosphatase N-terminal" evidence="10">
    <location>
        <begin position="8"/>
        <end position="75"/>
    </location>
</feature>
<keyword evidence="5 11" id="KW-0808">Transferase</keyword>
<dbReference type="Pfam" id="PF01336">
    <property type="entry name" value="tRNA_anti-codon"/>
    <property type="match status" value="1"/>
</dbReference>
<dbReference type="Pfam" id="PF14579">
    <property type="entry name" value="HHH_6"/>
    <property type="match status" value="1"/>
</dbReference>
<dbReference type="GO" id="GO:0006260">
    <property type="term" value="P:DNA replication"/>
    <property type="evidence" value="ECO:0007669"/>
    <property type="project" value="UniProtKB-KW"/>
</dbReference>
<dbReference type="NCBIfam" id="NF004226">
    <property type="entry name" value="PRK05673.1"/>
    <property type="match status" value="1"/>
</dbReference>
<dbReference type="Gene3D" id="1.10.10.1600">
    <property type="entry name" value="Bacterial DNA polymerase III alpha subunit, thumb domain"/>
    <property type="match status" value="1"/>
</dbReference>
<evidence type="ECO:0000256" key="3">
    <source>
        <dbReference type="ARBA" id="ARBA00019114"/>
    </source>
</evidence>
<organism evidence="11">
    <name type="scientific">hydrothermal vent metagenome</name>
    <dbReference type="NCBI Taxonomy" id="652676"/>
    <lineage>
        <taxon>unclassified sequences</taxon>
        <taxon>metagenomes</taxon>
        <taxon>ecological metagenomes</taxon>
    </lineage>
</organism>
<dbReference type="SUPFAM" id="SSF89550">
    <property type="entry name" value="PHP domain-like"/>
    <property type="match status" value="1"/>
</dbReference>
<evidence type="ECO:0000256" key="5">
    <source>
        <dbReference type="ARBA" id="ARBA00022679"/>
    </source>
</evidence>
<keyword evidence="4" id="KW-0963">Cytoplasm</keyword>
<dbReference type="PANTHER" id="PTHR32294:SF0">
    <property type="entry name" value="DNA POLYMERASE III SUBUNIT ALPHA"/>
    <property type="match status" value="1"/>
</dbReference>
<evidence type="ECO:0000313" key="11">
    <source>
        <dbReference type="EMBL" id="VAX08463.1"/>
    </source>
</evidence>
<evidence type="ECO:0000256" key="2">
    <source>
        <dbReference type="ARBA" id="ARBA00012417"/>
    </source>
</evidence>
<dbReference type="InterPro" id="IPR029460">
    <property type="entry name" value="DNAPol_HHH"/>
</dbReference>
<dbReference type="InterPro" id="IPR003141">
    <property type="entry name" value="Pol/His_phosphatase_N"/>
</dbReference>
<keyword evidence="6 11" id="KW-0548">Nucleotidyltransferase</keyword>
<dbReference type="InterPro" id="IPR049821">
    <property type="entry name" value="PolIIIA_DnaE1_PHP"/>
</dbReference>
<name>A0A3B1B945_9ZZZZ</name>
<dbReference type="CDD" id="cd07433">
    <property type="entry name" value="PHP_PolIIIA_DnaE1"/>
    <property type="match status" value="1"/>
</dbReference>
<dbReference type="GO" id="GO:0008408">
    <property type="term" value="F:3'-5' exonuclease activity"/>
    <property type="evidence" value="ECO:0007669"/>
    <property type="project" value="InterPro"/>
</dbReference>
<dbReference type="Pfam" id="PF02811">
    <property type="entry name" value="PHP"/>
    <property type="match status" value="1"/>
</dbReference>
<dbReference type="Gene3D" id="3.20.20.140">
    <property type="entry name" value="Metal-dependent hydrolases"/>
    <property type="match status" value="1"/>
</dbReference>
<dbReference type="GO" id="GO:0005737">
    <property type="term" value="C:cytoplasm"/>
    <property type="evidence" value="ECO:0007669"/>
    <property type="project" value="UniProtKB-SubCell"/>
</dbReference>
<dbReference type="GO" id="GO:0003676">
    <property type="term" value="F:nucleic acid binding"/>
    <property type="evidence" value="ECO:0007669"/>
    <property type="project" value="InterPro"/>
</dbReference>
<dbReference type="InterPro" id="IPR040982">
    <property type="entry name" value="DNA_pol3_finger"/>
</dbReference>